<organism evidence="2 3">
    <name type="scientific">Panicum virgatum</name>
    <name type="common">Blackwell switchgrass</name>
    <dbReference type="NCBI Taxonomy" id="38727"/>
    <lineage>
        <taxon>Eukaryota</taxon>
        <taxon>Viridiplantae</taxon>
        <taxon>Streptophyta</taxon>
        <taxon>Embryophyta</taxon>
        <taxon>Tracheophyta</taxon>
        <taxon>Spermatophyta</taxon>
        <taxon>Magnoliopsida</taxon>
        <taxon>Liliopsida</taxon>
        <taxon>Poales</taxon>
        <taxon>Poaceae</taxon>
        <taxon>PACMAD clade</taxon>
        <taxon>Panicoideae</taxon>
        <taxon>Panicodae</taxon>
        <taxon>Paniceae</taxon>
        <taxon>Panicinae</taxon>
        <taxon>Panicum</taxon>
        <taxon>Panicum sect. Hiantes</taxon>
    </lineage>
</organism>
<dbReference type="EMBL" id="CM029042">
    <property type="protein sequence ID" value="KAG2620191.1"/>
    <property type="molecule type" value="Genomic_DNA"/>
</dbReference>
<proteinExistence type="predicted"/>
<accession>A0A8T0U7U8</accession>
<comment type="caution">
    <text evidence="2">The sequence shown here is derived from an EMBL/GenBank/DDBJ whole genome shotgun (WGS) entry which is preliminary data.</text>
</comment>
<reference evidence="2" key="1">
    <citation type="submission" date="2020-05" db="EMBL/GenBank/DDBJ databases">
        <title>WGS assembly of Panicum virgatum.</title>
        <authorList>
            <person name="Lovell J.T."/>
            <person name="Jenkins J."/>
            <person name="Shu S."/>
            <person name="Juenger T.E."/>
            <person name="Schmutz J."/>
        </authorList>
    </citation>
    <scope>NUCLEOTIDE SEQUENCE</scope>
    <source>
        <strain evidence="2">AP13</strain>
    </source>
</reference>
<protein>
    <submittedName>
        <fullName evidence="2">Uncharacterized protein</fullName>
    </submittedName>
</protein>
<evidence type="ECO:0000256" key="1">
    <source>
        <dbReference type="SAM" id="MobiDB-lite"/>
    </source>
</evidence>
<sequence>MTTTSSGTLCKHHKAASVCVPPLLMHLRRRIHCCTPPHHGRRCHASASPTPGRRHTQDAPPRLDLRLPDRPLPERHPRRRPRHPQREPRGRLCTQHRPRRGLLPRCVGHGRRATPGRVGADGTEAMTVWFTVLAYRLAVRTPQLYGDSIGRGDVPLTVRTAVPGTATVLGFLRHRVVIITVCDVAVSLRAQGV</sequence>
<name>A0A8T0U7U8_PANVG</name>
<gene>
    <name evidence="2" type="ORF">PVAP13_3NG158701</name>
</gene>
<feature type="compositionally biased region" description="Basic and acidic residues" evidence="1">
    <location>
        <begin position="55"/>
        <end position="75"/>
    </location>
</feature>
<evidence type="ECO:0000313" key="2">
    <source>
        <dbReference type="EMBL" id="KAG2620191.1"/>
    </source>
</evidence>
<feature type="region of interest" description="Disordered" evidence="1">
    <location>
        <begin position="38"/>
        <end position="91"/>
    </location>
</feature>
<dbReference type="AlphaFoldDB" id="A0A8T0U7U8"/>
<evidence type="ECO:0000313" key="3">
    <source>
        <dbReference type="Proteomes" id="UP000823388"/>
    </source>
</evidence>
<keyword evidence="3" id="KW-1185">Reference proteome</keyword>
<dbReference type="Proteomes" id="UP000823388">
    <property type="component" value="Chromosome 3N"/>
</dbReference>